<sequence>MERDQLDSTFVPEWLRSQKIEEKSTFNFKSNSVLANAQTIASSPSAIITQTLQVATSDISASSANIKNNDNITLTGDQQSPPKLNRSKSSPHMEHANGGGSPSFPSGLNHNHNNNNSQTSHHNNSHHSAKTFSPLISSEKTHIALPTTFDYNSTKNFITPKPINFPHTFTSTNNNDSDEVYSTNITSTNNKYKTHSNNNIGGNNKPPLVSFKSQPNLNSIDPSMANSINFSKPYSNNNNINNYYPNMSGYYRGYSSYNHMNNSSNNNNNPNVYSNNSLYHSSNSLNNSTNSIYSNNSNSNINNNSSGGGGVGHSFNHIVNSHHHHHPHSSGHHPHHPHDFDPLSSSSSSNFSSLSSSSSSLSSSTSSFVNNQETFNQFSLSDYNNQYNSHYNNQYNSSQYYNSNIHNIPEETNFEEDSQFPPLQTINKSTKLGRSTSPTLTINIPVSSPSSSPTPLNQQTPPTTPNNNSSQVPNTPTLASLISPPTIPNPSIANAAVGSSLSSASLPSSTSANGPGSSSSSSNNTDEKEKAKGLVPFIKSRSTSSQPQTSGTQSTSPSQTPIGLLVPSQMKKSGAVGASAQQKTLKAPPTIPNRGDLKSQFRKTFSEPTFAGIANKDDMVPPSRKGLTDPSRKVKIPNPDKLLGKEKFFEKLQSESNTKIINKSATAANKPIISTTTITTNKESISIQNNEEIKEILSNQTTCTLKSQTVFNNQHQQLLNVNSSPSIDKDINNDSDDHINSEGTEEDEEHEERFLRGLGWIPEDEDPISDSEIEEITLKMKSIQNNESFQKCYISTTKWRSIHKNSLNQGNGENDEAVESEDNLNESNGTAEDGVVTEGGVIRCRGGDNRQIINNK</sequence>
<feature type="compositionally biased region" description="Low complexity" evidence="1">
    <location>
        <begin position="501"/>
        <end position="524"/>
    </location>
</feature>
<feature type="compositionally biased region" description="Low complexity" evidence="1">
    <location>
        <begin position="109"/>
        <end position="122"/>
    </location>
</feature>
<evidence type="ECO:0000313" key="2">
    <source>
        <dbReference type="EMBL" id="EGC30752.1"/>
    </source>
</evidence>
<feature type="compositionally biased region" description="Low complexity" evidence="1">
    <location>
        <begin position="441"/>
        <end position="477"/>
    </location>
</feature>
<reference evidence="3" key="1">
    <citation type="journal article" date="2011" name="Genome Biol.">
        <title>Comparative genomics of the social amoebae Dictyostelium discoideum and Dictyostelium purpureum.</title>
        <authorList>
            <consortium name="US DOE Joint Genome Institute (JGI-PGF)"/>
            <person name="Sucgang R."/>
            <person name="Kuo A."/>
            <person name="Tian X."/>
            <person name="Salerno W."/>
            <person name="Parikh A."/>
            <person name="Feasley C.L."/>
            <person name="Dalin E."/>
            <person name="Tu H."/>
            <person name="Huang E."/>
            <person name="Barry K."/>
            <person name="Lindquist E."/>
            <person name="Shapiro H."/>
            <person name="Bruce D."/>
            <person name="Schmutz J."/>
            <person name="Salamov A."/>
            <person name="Fey P."/>
            <person name="Gaudet P."/>
            <person name="Anjard C."/>
            <person name="Babu M.M."/>
            <person name="Basu S."/>
            <person name="Bushmanova Y."/>
            <person name="van der Wel H."/>
            <person name="Katoh-Kurasawa M."/>
            <person name="Dinh C."/>
            <person name="Coutinho P.M."/>
            <person name="Saito T."/>
            <person name="Elias M."/>
            <person name="Schaap P."/>
            <person name="Kay R.R."/>
            <person name="Henrissat B."/>
            <person name="Eichinger L."/>
            <person name="Rivero F."/>
            <person name="Putnam N.H."/>
            <person name="West C.M."/>
            <person name="Loomis W.F."/>
            <person name="Chisholm R.L."/>
            <person name="Shaulsky G."/>
            <person name="Strassmann J.E."/>
            <person name="Queller D.C."/>
            <person name="Kuspa A."/>
            <person name="Grigoriev I.V."/>
        </authorList>
    </citation>
    <scope>NUCLEOTIDE SEQUENCE [LARGE SCALE GENOMIC DNA]</scope>
    <source>
        <strain evidence="3">QSDP1</strain>
    </source>
</reference>
<feature type="region of interest" description="Disordered" evidence="1">
    <location>
        <begin position="805"/>
        <end position="837"/>
    </location>
</feature>
<dbReference type="RefSeq" id="XP_003292713.1">
    <property type="nucleotide sequence ID" value="XM_003292665.1"/>
</dbReference>
<accession>F0ZZ69</accession>
<feature type="region of interest" description="Disordered" evidence="1">
    <location>
        <begin position="722"/>
        <end position="751"/>
    </location>
</feature>
<dbReference type="AlphaFoldDB" id="F0ZZ69"/>
<gene>
    <name evidence="2" type="ORF">DICPUDRAFT_83316</name>
</gene>
<dbReference type="EMBL" id="GL871303">
    <property type="protein sequence ID" value="EGC30752.1"/>
    <property type="molecule type" value="Genomic_DNA"/>
</dbReference>
<dbReference type="KEGG" id="dpp:DICPUDRAFT_83316"/>
<feature type="compositionally biased region" description="Basic and acidic residues" evidence="1">
    <location>
        <begin position="727"/>
        <end position="740"/>
    </location>
</feature>
<name>F0ZZ69_DICPU</name>
<feature type="compositionally biased region" description="Low complexity" evidence="1">
    <location>
        <begin position="261"/>
        <end position="305"/>
    </location>
</feature>
<dbReference type="GeneID" id="10508751"/>
<feature type="region of interest" description="Disordered" evidence="1">
    <location>
        <begin position="261"/>
        <end position="356"/>
    </location>
</feature>
<feature type="compositionally biased region" description="Low complexity" evidence="1">
    <location>
        <begin position="542"/>
        <end position="561"/>
    </location>
</feature>
<feature type="compositionally biased region" description="Low complexity" evidence="1">
    <location>
        <begin position="342"/>
        <end position="356"/>
    </location>
</feature>
<evidence type="ECO:0000256" key="1">
    <source>
        <dbReference type="SAM" id="MobiDB-lite"/>
    </source>
</evidence>
<dbReference type="OMA" id="NINPHAS"/>
<feature type="compositionally biased region" description="Basic residues" evidence="1">
    <location>
        <begin position="320"/>
        <end position="336"/>
    </location>
</feature>
<keyword evidence="3" id="KW-1185">Reference proteome</keyword>
<feature type="compositionally biased region" description="Polar residues" evidence="1">
    <location>
        <begin position="421"/>
        <end position="440"/>
    </location>
</feature>
<organism evidence="2 3">
    <name type="scientific">Dictyostelium purpureum</name>
    <name type="common">Slime mold</name>
    <dbReference type="NCBI Taxonomy" id="5786"/>
    <lineage>
        <taxon>Eukaryota</taxon>
        <taxon>Amoebozoa</taxon>
        <taxon>Evosea</taxon>
        <taxon>Eumycetozoa</taxon>
        <taxon>Dictyostelia</taxon>
        <taxon>Dictyosteliales</taxon>
        <taxon>Dictyosteliaceae</taxon>
        <taxon>Dictyostelium</taxon>
    </lineage>
</organism>
<dbReference type="Proteomes" id="UP000001064">
    <property type="component" value="Unassembled WGS sequence"/>
</dbReference>
<evidence type="ECO:0000313" key="3">
    <source>
        <dbReference type="Proteomes" id="UP000001064"/>
    </source>
</evidence>
<dbReference type="FunCoup" id="F0ZZ69">
    <property type="interactions" value="280"/>
</dbReference>
<proteinExistence type="predicted"/>
<dbReference type="VEuPathDB" id="AmoebaDB:DICPUDRAFT_83316"/>
<feature type="region of interest" description="Disordered" evidence="1">
    <location>
        <begin position="413"/>
        <end position="486"/>
    </location>
</feature>
<dbReference type="eggNOG" id="ENOG502RDZT">
    <property type="taxonomic scope" value="Eukaryota"/>
</dbReference>
<feature type="compositionally biased region" description="Polar residues" evidence="1">
    <location>
        <begin position="67"/>
        <end position="90"/>
    </location>
</feature>
<dbReference type="OrthoDB" id="10689200at2759"/>
<protein>
    <submittedName>
        <fullName evidence="2">Uncharacterized protein</fullName>
    </submittedName>
</protein>
<feature type="compositionally biased region" description="Acidic residues" evidence="1">
    <location>
        <begin position="813"/>
        <end position="824"/>
    </location>
</feature>
<feature type="region of interest" description="Disordered" evidence="1">
    <location>
        <begin position="67"/>
        <end position="130"/>
    </location>
</feature>
<feature type="region of interest" description="Disordered" evidence="1">
    <location>
        <begin position="501"/>
        <end position="597"/>
    </location>
</feature>
<dbReference type="STRING" id="5786.F0ZZ69"/>
<dbReference type="InParanoid" id="F0ZZ69"/>